<dbReference type="InterPro" id="IPR009003">
    <property type="entry name" value="Peptidase_S1_PA"/>
</dbReference>
<gene>
    <name evidence="1" type="ORF">EDD18DRAFT_1384333</name>
</gene>
<comment type="caution">
    <text evidence="1">The sequence shown here is derived from an EMBL/GenBank/DDBJ whole genome shotgun (WGS) entry which is preliminary data.</text>
</comment>
<accession>A0AA39Q9H2</accession>
<reference evidence="1" key="1">
    <citation type="submission" date="2023-06" db="EMBL/GenBank/DDBJ databases">
        <authorList>
            <consortium name="Lawrence Berkeley National Laboratory"/>
            <person name="Ahrendt S."/>
            <person name="Sahu N."/>
            <person name="Indic B."/>
            <person name="Wong-Bajracharya J."/>
            <person name="Merenyi Z."/>
            <person name="Ke H.-M."/>
            <person name="Monk M."/>
            <person name="Kocsube S."/>
            <person name="Drula E."/>
            <person name="Lipzen A."/>
            <person name="Balint B."/>
            <person name="Henrissat B."/>
            <person name="Andreopoulos B."/>
            <person name="Martin F.M."/>
            <person name="Harder C.B."/>
            <person name="Rigling D."/>
            <person name="Ford K.L."/>
            <person name="Foster G.D."/>
            <person name="Pangilinan J."/>
            <person name="Papanicolaou A."/>
            <person name="Barry K."/>
            <person name="LaButti K."/>
            <person name="Viragh M."/>
            <person name="Koriabine M."/>
            <person name="Yan M."/>
            <person name="Riley R."/>
            <person name="Champramary S."/>
            <person name="Plett K.L."/>
            <person name="Tsai I.J."/>
            <person name="Slot J."/>
            <person name="Sipos G."/>
            <person name="Plett J."/>
            <person name="Nagy L.G."/>
            <person name="Grigoriev I.V."/>
        </authorList>
    </citation>
    <scope>NUCLEOTIDE SEQUENCE</scope>
    <source>
        <strain evidence="1">HWK02</strain>
    </source>
</reference>
<organism evidence="1 2">
    <name type="scientific">Armillaria luteobubalina</name>
    <dbReference type="NCBI Taxonomy" id="153913"/>
    <lineage>
        <taxon>Eukaryota</taxon>
        <taxon>Fungi</taxon>
        <taxon>Dikarya</taxon>
        <taxon>Basidiomycota</taxon>
        <taxon>Agaricomycotina</taxon>
        <taxon>Agaricomycetes</taxon>
        <taxon>Agaricomycetidae</taxon>
        <taxon>Agaricales</taxon>
        <taxon>Marasmiineae</taxon>
        <taxon>Physalacriaceae</taxon>
        <taxon>Armillaria</taxon>
    </lineage>
</organism>
<name>A0AA39Q9H2_9AGAR</name>
<keyword evidence="2" id="KW-1185">Reference proteome</keyword>
<evidence type="ECO:0000313" key="1">
    <source>
        <dbReference type="EMBL" id="KAK0497408.1"/>
    </source>
</evidence>
<dbReference type="EMBL" id="JAUEPU010000013">
    <property type="protein sequence ID" value="KAK0497408.1"/>
    <property type="molecule type" value="Genomic_DNA"/>
</dbReference>
<proteinExistence type="predicted"/>
<dbReference type="AlphaFoldDB" id="A0AA39Q9H2"/>
<sequence length="517" mass="57242">MKYPFSVRVVLQTSDDRNLDNWIEHELLPTDVLLSLDAHGRPPVLSKGSEATIGIREEQAQRRGLPAQKRLYYRGLSDVSSAEETNFYYAGLGSKPVLVARTSITPELRIEDDLAFQVHAILGEKGLNWTSTNVVRIGYVDESSMQGVLLDHSIDDVEVEIRESKVIHAAGPKLLEPTFDSDPTVDVCEPFTATLGISICAQLVSWAEGTGGFFLDEGEDGKRLLLVTVRHVVFPLNKEDNNLFKHKSDSQHRHNVLVLSDVSLQQHLASITDKIREQDAIIVYQEKRIQRVQGRDDEKANKERKKTQDLWEEAEANVKALAAFQLELSSQWATEESRILGHYIQDVAVINIDSSKIDPSSFAGNVTDLGTKFSPHVLTSMMCPNPKNSHNFEYPGDRLLSLQGTIKDEELRRPTMYDQNDERCIIVLKRGKTGRANNIFSYFILPYDNKSGASSAKGDSNSVIVDGAGRIGGLLTGGAGITDSLDVTYATPIGFVLKTIRANKVLAKAYPRAGPPA</sequence>
<protein>
    <submittedName>
        <fullName evidence="1">Uncharacterized protein</fullName>
    </submittedName>
</protein>
<dbReference type="Proteomes" id="UP001175228">
    <property type="component" value="Unassembled WGS sequence"/>
</dbReference>
<dbReference type="SUPFAM" id="SSF50494">
    <property type="entry name" value="Trypsin-like serine proteases"/>
    <property type="match status" value="1"/>
</dbReference>
<evidence type="ECO:0000313" key="2">
    <source>
        <dbReference type="Proteomes" id="UP001175228"/>
    </source>
</evidence>